<dbReference type="InterPro" id="IPR027463">
    <property type="entry name" value="AcrB_DN_DC_subdom"/>
</dbReference>
<feature type="transmembrane region" description="Helical" evidence="8">
    <location>
        <begin position="534"/>
        <end position="553"/>
    </location>
</feature>
<evidence type="ECO:0000256" key="7">
    <source>
        <dbReference type="ARBA" id="ARBA00023136"/>
    </source>
</evidence>
<dbReference type="OrthoDB" id="636130at2"/>
<comment type="similarity">
    <text evidence="2">Belongs to the resistance-nodulation-cell division (RND) (TC 2.A.6) family.</text>
</comment>
<keyword evidence="4" id="KW-1003">Cell membrane</keyword>
<dbReference type="EMBL" id="BBLT01000002">
    <property type="protein sequence ID" value="GAL83695.1"/>
    <property type="molecule type" value="Genomic_DNA"/>
</dbReference>
<dbReference type="AlphaFoldDB" id="A0A098L9S9"/>
<dbReference type="Gene3D" id="3.30.70.1430">
    <property type="entry name" value="Multidrug efflux transporter AcrB pore domain"/>
    <property type="match status" value="2"/>
</dbReference>
<feature type="transmembrane region" description="Helical" evidence="8">
    <location>
        <begin position="869"/>
        <end position="888"/>
    </location>
</feature>
<keyword evidence="10" id="KW-1185">Reference proteome</keyword>
<feature type="transmembrane region" description="Helical" evidence="8">
    <location>
        <begin position="925"/>
        <end position="945"/>
    </location>
</feature>
<gene>
    <name evidence="9" type="ORF">MYP_922</name>
</gene>
<reference evidence="9 10" key="1">
    <citation type="submission" date="2014-09" db="EMBL/GenBank/DDBJ databases">
        <title>Sporocytophaga myxococcoides PG-01 genome sequencing.</title>
        <authorList>
            <person name="Liu L."/>
            <person name="Gao P.J."/>
            <person name="Chen G.J."/>
            <person name="Wang L.S."/>
        </authorList>
    </citation>
    <scope>NUCLEOTIDE SEQUENCE [LARGE SCALE GENOMIC DNA]</scope>
    <source>
        <strain evidence="9 10">PG-01</strain>
    </source>
</reference>
<dbReference type="Gene3D" id="3.30.70.1440">
    <property type="entry name" value="Multidrug efflux transporter AcrB pore domain"/>
    <property type="match status" value="1"/>
</dbReference>
<protein>
    <submittedName>
        <fullName evidence="9">Cation eflux protein</fullName>
    </submittedName>
</protein>
<evidence type="ECO:0000256" key="2">
    <source>
        <dbReference type="ARBA" id="ARBA00010942"/>
    </source>
</evidence>
<feature type="transmembrane region" description="Helical" evidence="8">
    <location>
        <begin position="17"/>
        <end position="35"/>
    </location>
</feature>
<dbReference type="PANTHER" id="PTHR32063:SF12">
    <property type="entry name" value="CATION EFFLUX SYSTEM PROTEIN"/>
    <property type="match status" value="1"/>
</dbReference>
<evidence type="ECO:0000256" key="3">
    <source>
        <dbReference type="ARBA" id="ARBA00022448"/>
    </source>
</evidence>
<feature type="transmembrane region" description="Helical" evidence="8">
    <location>
        <begin position="447"/>
        <end position="464"/>
    </location>
</feature>
<keyword evidence="6 8" id="KW-1133">Transmembrane helix</keyword>
<dbReference type="NCBIfam" id="TIGR00914">
    <property type="entry name" value="2A0601"/>
    <property type="match status" value="1"/>
</dbReference>
<feature type="transmembrane region" description="Helical" evidence="8">
    <location>
        <begin position="965"/>
        <end position="986"/>
    </location>
</feature>
<dbReference type="SUPFAM" id="SSF82866">
    <property type="entry name" value="Multidrug efflux transporter AcrB transmembrane domain"/>
    <property type="match status" value="2"/>
</dbReference>
<dbReference type="PANTHER" id="PTHR32063">
    <property type="match status" value="1"/>
</dbReference>
<dbReference type="InterPro" id="IPR001036">
    <property type="entry name" value="Acrflvin-R"/>
</dbReference>
<comment type="caution">
    <text evidence="9">The sequence shown here is derived from an EMBL/GenBank/DDBJ whole genome shotgun (WGS) entry which is preliminary data.</text>
</comment>
<evidence type="ECO:0000256" key="6">
    <source>
        <dbReference type="ARBA" id="ARBA00022989"/>
    </source>
</evidence>
<evidence type="ECO:0000313" key="10">
    <source>
        <dbReference type="Proteomes" id="UP000030185"/>
    </source>
</evidence>
<dbReference type="eggNOG" id="COG3696">
    <property type="taxonomic scope" value="Bacteria"/>
</dbReference>
<dbReference type="SUPFAM" id="SSF82693">
    <property type="entry name" value="Multidrug efflux transporter AcrB pore domain, PN1, PN2, PC1 and PC2 subdomains"/>
    <property type="match status" value="3"/>
</dbReference>
<dbReference type="GO" id="GO:0008324">
    <property type="term" value="F:monoatomic cation transmembrane transporter activity"/>
    <property type="evidence" value="ECO:0007669"/>
    <property type="project" value="InterPro"/>
</dbReference>
<sequence length="1036" mass="115550">MKRFIGNIVGFSLKHKFFVFFATLVLIIAGIFSYLNTPIEAFPDVTNARVQIITQWPGRSAEEVEKFITIPIEVEMNAVPGKTSLRSISLFGLSVVTMIFDDDVDDFTARQNAINRLMNVNLPDDVEPEMQPPYGPTGEIFRYTLHSKTKDVRELKTIQDWIIDRNLKGVHGIADVVSFGGEVKSYELSINPDLLKNYNLTALDVYDAVTKSNMNVGGDVIEKNDQAYVVRGIGQLKNISDIENIIVNEISGTPIFVKHVAKVREHHLPKLGYVSRDTTKNLVEGIVIMRKAENPSMVLAGLKEKIEELNDYILPNDVKIVPFYDRSTLIGFTTRTVTKNLIEGIVLVTVIVFIFMADWRTTITVSIIIPLALLFAFMCMRIKGMSANLLSMGAIDFGIIIDGAVVMVEGLFVMLDHKASKFGMDRFNKLAKMGWIKETGAELGKSIFFSKLIIITALLPIFSFQKVEGKMFSPLAWTLGFALLGALIYTLTLVPVLSHILLNKNVKEKHNFFVEFVNNIVTKAFSFVFKHKKVSFMTSLVALGIGLFSFTFLGSEFLPQLNEGAVYIRASMPMSSSLNESISMTNKIRKSISSFDEVNAVMSQTGRPNDGTDPTGFFNIEFHVDLKPKENWQRKISKDELITQMKNKLAVYQGISFNFSQPIMDNVEEAVSGVKGSMAVKIFGDDFGRLEELGEQVNKILSGVEGIEDLGIIRLIGQPEMRIELNQQKMAIYGVRTEDAQRVIEMAIGGKTASKMYEGEKKFDIVVRYLPQFRKTEEQIANITVPTIHGNRVLLKELAKIHPETGPAFVYREGNHRFIAVKFSVRGRDLGSTINEAQEKVQKSVKLDKGMKVEWKGEFENQVRATKRLGQVVPLSILLIFLILFVTFGNLKDAVLVLLNVPFALIGGIWALLITNTNFSISAGVGFIALFGICIQNGVILTTVFKNNLREGMSLTDTLVDGVRSRIRPVVMTAMMAALGLLPAALSTGIGSETQKPLAIVVIGGLITATVLTLLIFPLIFEWVYKRNMDFERQLD</sequence>
<dbReference type="GO" id="GO:0042910">
    <property type="term" value="F:xenobiotic transmembrane transporter activity"/>
    <property type="evidence" value="ECO:0007669"/>
    <property type="project" value="TreeGrafter"/>
</dbReference>
<organism evidence="9 10">
    <name type="scientific">Sporocytophaga myxococcoides</name>
    <dbReference type="NCBI Taxonomy" id="153721"/>
    <lineage>
        <taxon>Bacteria</taxon>
        <taxon>Pseudomonadati</taxon>
        <taxon>Bacteroidota</taxon>
        <taxon>Cytophagia</taxon>
        <taxon>Cytophagales</taxon>
        <taxon>Cytophagaceae</taxon>
        <taxon>Sporocytophaga</taxon>
    </lineage>
</organism>
<accession>A0A098L9S9</accession>
<comment type="subcellular location">
    <subcellularLocation>
        <location evidence="1">Cell membrane</location>
        <topology evidence="1">Multi-pass membrane protein</topology>
    </subcellularLocation>
</comment>
<dbReference type="Gene3D" id="1.20.1640.10">
    <property type="entry name" value="Multidrug efflux transporter AcrB transmembrane domain"/>
    <property type="match status" value="2"/>
</dbReference>
<dbReference type="Pfam" id="PF00873">
    <property type="entry name" value="ACR_tran"/>
    <property type="match status" value="1"/>
</dbReference>
<dbReference type="Gene3D" id="3.30.2090.10">
    <property type="entry name" value="Multidrug efflux transporter AcrB TolC docking domain, DN and DC subdomains"/>
    <property type="match status" value="2"/>
</dbReference>
<dbReference type="PRINTS" id="PR00702">
    <property type="entry name" value="ACRIFLAVINRP"/>
</dbReference>
<keyword evidence="7 8" id="KW-0472">Membrane</keyword>
<feature type="transmembrane region" description="Helical" evidence="8">
    <location>
        <begin position="363"/>
        <end position="382"/>
    </location>
</feature>
<dbReference type="GO" id="GO:0005886">
    <property type="term" value="C:plasma membrane"/>
    <property type="evidence" value="ECO:0007669"/>
    <property type="project" value="UniProtKB-SubCell"/>
</dbReference>
<evidence type="ECO:0000313" key="9">
    <source>
        <dbReference type="EMBL" id="GAL83695.1"/>
    </source>
</evidence>
<dbReference type="STRING" id="153721.MYP_922"/>
<feature type="transmembrane region" description="Helical" evidence="8">
    <location>
        <begin position="998"/>
        <end position="1021"/>
    </location>
</feature>
<proteinExistence type="inferred from homology"/>
<feature type="transmembrane region" description="Helical" evidence="8">
    <location>
        <begin position="394"/>
        <end position="415"/>
    </location>
</feature>
<evidence type="ECO:0000256" key="5">
    <source>
        <dbReference type="ARBA" id="ARBA00022692"/>
    </source>
</evidence>
<keyword evidence="5 8" id="KW-0812">Transmembrane</keyword>
<dbReference type="InterPro" id="IPR004763">
    <property type="entry name" value="CusA-like"/>
</dbReference>
<evidence type="ECO:0000256" key="8">
    <source>
        <dbReference type="SAM" id="Phobius"/>
    </source>
</evidence>
<evidence type="ECO:0000256" key="1">
    <source>
        <dbReference type="ARBA" id="ARBA00004651"/>
    </source>
</evidence>
<dbReference type="Proteomes" id="UP000030185">
    <property type="component" value="Unassembled WGS sequence"/>
</dbReference>
<feature type="transmembrane region" description="Helical" evidence="8">
    <location>
        <begin position="894"/>
        <end position="913"/>
    </location>
</feature>
<dbReference type="Gene3D" id="3.30.70.1320">
    <property type="entry name" value="Multidrug efflux transporter AcrB pore domain like"/>
    <property type="match status" value="1"/>
</dbReference>
<feature type="transmembrane region" description="Helical" evidence="8">
    <location>
        <begin position="476"/>
        <end position="502"/>
    </location>
</feature>
<name>A0A098L9S9_9BACT</name>
<dbReference type="SUPFAM" id="SSF82714">
    <property type="entry name" value="Multidrug efflux transporter AcrB TolC docking domain, DN and DC subdomains"/>
    <property type="match status" value="2"/>
</dbReference>
<feature type="transmembrane region" description="Helical" evidence="8">
    <location>
        <begin position="340"/>
        <end position="357"/>
    </location>
</feature>
<dbReference type="RefSeq" id="WP_045459322.1">
    <property type="nucleotide sequence ID" value="NZ_BBLT01000002.1"/>
</dbReference>
<evidence type="ECO:0000256" key="4">
    <source>
        <dbReference type="ARBA" id="ARBA00022475"/>
    </source>
</evidence>
<keyword evidence="3" id="KW-0813">Transport</keyword>